<dbReference type="PANTHER" id="PTHR37016:SF3">
    <property type="entry name" value="NEUTRAL PROTEASE 2-RELATED"/>
    <property type="match status" value="1"/>
</dbReference>
<evidence type="ECO:0000256" key="8">
    <source>
        <dbReference type="SAM" id="SignalP"/>
    </source>
</evidence>
<dbReference type="RefSeq" id="XP_043002887.1">
    <property type="nucleotide sequence ID" value="XM_043159287.1"/>
</dbReference>
<comment type="cofactor">
    <cofactor evidence="1">
        <name>Zn(2+)</name>
        <dbReference type="ChEBI" id="CHEBI:29105"/>
    </cofactor>
</comment>
<keyword evidence="7" id="KW-0482">Metalloprotease</keyword>
<dbReference type="InterPro" id="IPR029463">
    <property type="entry name" value="Lys_MEP"/>
</dbReference>
<comment type="caution">
    <text evidence="10">The sequence shown here is derived from an EMBL/GenBank/DDBJ whole genome shotgun (WGS) entry which is preliminary data.</text>
</comment>
<keyword evidence="6" id="KW-0862">Zinc</keyword>
<keyword evidence="8" id="KW-0732">Signal</keyword>
<keyword evidence="4" id="KW-0479">Metal-binding</keyword>
<evidence type="ECO:0000256" key="4">
    <source>
        <dbReference type="ARBA" id="ARBA00022723"/>
    </source>
</evidence>
<keyword evidence="11" id="KW-1185">Reference proteome</keyword>
<proteinExistence type="inferred from homology"/>
<feature type="chain" id="PRO_5040443657" description="Lysine-specific metallo-endopeptidase domain-containing protein" evidence="8">
    <location>
        <begin position="23"/>
        <end position="354"/>
    </location>
</feature>
<dbReference type="GO" id="GO:0006508">
    <property type="term" value="P:proteolysis"/>
    <property type="evidence" value="ECO:0007669"/>
    <property type="project" value="UniProtKB-KW"/>
</dbReference>
<dbReference type="SMART" id="SM01351">
    <property type="entry name" value="Aspzincin_M35"/>
    <property type="match status" value="1"/>
</dbReference>
<dbReference type="InterPro" id="IPR050414">
    <property type="entry name" value="Fungal_M35_metalloproteases"/>
</dbReference>
<dbReference type="SUPFAM" id="SSF55486">
    <property type="entry name" value="Metalloproteases ('zincins'), catalytic domain"/>
    <property type="match status" value="1"/>
</dbReference>
<evidence type="ECO:0000256" key="2">
    <source>
        <dbReference type="ARBA" id="ARBA00010279"/>
    </source>
</evidence>
<evidence type="ECO:0000259" key="9">
    <source>
        <dbReference type="SMART" id="SM01351"/>
    </source>
</evidence>
<dbReference type="OrthoDB" id="412874at2759"/>
<evidence type="ECO:0000256" key="3">
    <source>
        <dbReference type="ARBA" id="ARBA00022670"/>
    </source>
</evidence>
<dbReference type="EMBL" id="CM032190">
    <property type="protein sequence ID" value="KAG7086416.1"/>
    <property type="molecule type" value="Genomic_DNA"/>
</dbReference>
<dbReference type="InterPro" id="IPR024079">
    <property type="entry name" value="MetalloPept_cat_dom_sf"/>
</dbReference>
<evidence type="ECO:0000256" key="6">
    <source>
        <dbReference type="ARBA" id="ARBA00022833"/>
    </source>
</evidence>
<dbReference type="GeneID" id="66071447"/>
<feature type="signal peptide" evidence="8">
    <location>
        <begin position="1"/>
        <end position="22"/>
    </location>
</feature>
<dbReference type="Gene3D" id="3.40.390.10">
    <property type="entry name" value="Collagenase (Catalytic Domain)"/>
    <property type="match status" value="1"/>
</dbReference>
<dbReference type="PANTHER" id="PTHR37016">
    <property type="match status" value="1"/>
</dbReference>
<dbReference type="Proteomes" id="UP001049176">
    <property type="component" value="Chromosome 10"/>
</dbReference>
<name>A0A9P7UN13_9AGAR</name>
<dbReference type="Gene3D" id="2.60.40.2970">
    <property type="match status" value="1"/>
</dbReference>
<dbReference type="Pfam" id="PF14521">
    <property type="entry name" value="Aspzincin_M35"/>
    <property type="match status" value="1"/>
</dbReference>
<keyword evidence="5" id="KW-0378">Hydrolase</keyword>
<dbReference type="GO" id="GO:0004222">
    <property type="term" value="F:metalloendopeptidase activity"/>
    <property type="evidence" value="ECO:0007669"/>
    <property type="project" value="InterPro"/>
</dbReference>
<reference evidence="10" key="1">
    <citation type="journal article" date="2021" name="Genome Biol. Evol.">
        <title>The assembled and annotated genome of the fairy-ring fungus Marasmius oreades.</title>
        <authorList>
            <person name="Hiltunen M."/>
            <person name="Ament-Velasquez S.L."/>
            <person name="Johannesson H."/>
        </authorList>
    </citation>
    <scope>NUCLEOTIDE SEQUENCE</scope>
    <source>
        <strain evidence="10">03SP1</strain>
    </source>
</reference>
<evidence type="ECO:0000256" key="5">
    <source>
        <dbReference type="ARBA" id="ARBA00022801"/>
    </source>
</evidence>
<sequence>MQFSSTLRSALIGLCLSAISVAAAPGLSLAVSSASGANSFAGVENFKVTASLVNSGNEPLKLLKDPRTILSSIPTNSFAISNAEGASPSFIGAKVKFVPEYVVKNNINDAFVILAPGESLQLEHDLSAAYNFTRPGEGTYDVQANNLFLHVDPTTNEIKELQAAHEAPFTSSLTGRLAVAPPPTKREVYRSCSSSEQSQVASAANQAASYANAASSYVNSHTSSTPRFVEWFGTFTAAHHTTVASHYTNIKGYSFTGNTYDCSCNEAGTYAFVNLNEFGVIHLCPVFWEAPLSGTDSKGGTLIHESSHFTQIAGTDDHVYGQSGARALAESNPTQAIDNADNHEYFAENNPALS</sequence>
<dbReference type="GO" id="GO:0046872">
    <property type="term" value="F:metal ion binding"/>
    <property type="evidence" value="ECO:0007669"/>
    <property type="project" value="UniProtKB-KW"/>
</dbReference>
<dbReference type="KEGG" id="more:E1B28_002371"/>
<protein>
    <recommendedName>
        <fullName evidence="9">Lysine-specific metallo-endopeptidase domain-containing protein</fullName>
    </recommendedName>
</protein>
<dbReference type="CDD" id="cd11306">
    <property type="entry name" value="M35_peptidyl-Lys"/>
    <property type="match status" value="1"/>
</dbReference>
<gene>
    <name evidence="10" type="ORF">E1B28_002371</name>
</gene>
<evidence type="ECO:0000256" key="1">
    <source>
        <dbReference type="ARBA" id="ARBA00001947"/>
    </source>
</evidence>
<dbReference type="AlphaFoldDB" id="A0A9P7UN13"/>
<dbReference type="InterPro" id="IPR034115">
    <property type="entry name" value="M35_peptidyl-Lys"/>
</dbReference>
<evidence type="ECO:0000313" key="11">
    <source>
        <dbReference type="Proteomes" id="UP001049176"/>
    </source>
</evidence>
<organism evidence="10 11">
    <name type="scientific">Marasmius oreades</name>
    <name type="common">fairy-ring Marasmius</name>
    <dbReference type="NCBI Taxonomy" id="181124"/>
    <lineage>
        <taxon>Eukaryota</taxon>
        <taxon>Fungi</taxon>
        <taxon>Dikarya</taxon>
        <taxon>Basidiomycota</taxon>
        <taxon>Agaricomycotina</taxon>
        <taxon>Agaricomycetes</taxon>
        <taxon>Agaricomycetidae</taxon>
        <taxon>Agaricales</taxon>
        <taxon>Marasmiineae</taxon>
        <taxon>Marasmiaceae</taxon>
        <taxon>Marasmius</taxon>
    </lineage>
</organism>
<accession>A0A9P7UN13</accession>
<evidence type="ECO:0000256" key="7">
    <source>
        <dbReference type="ARBA" id="ARBA00023049"/>
    </source>
</evidence>
<evidence type="ECO:0000313" key="10">
    <source>
        <dbReference type="EMBL" id="KAG7086416.1"/>
    </source>
</evidence>
<feature type="domain" description="Lysine-specific metallo-endopeptidase" evidence="9">
    <location>
        <begin position="216"/>
        <end position="348"/>
    </location>
</feature>
<comment type="similarity">
    <text evidence="2">Belongs to the peptidase M35 family.</text>
</comment>
<keyword evidence="3" id="KW-0645">Protease</keyword>